<evidence type="ECO:0000313" key="15">
    <source>
        <dbReference type="Proteomes" id="UP000716291"/>
    </source>
</evidence>
<dbReference type="GO" id="GO:0003677">
    <property type="term" value="F:DNA binding"/>
    <property type="evidence" value="ECO:0007669"/>
    <property type="project" value="UniProtKB-KW"/>
</dbReference>
<keyword evidence="8" id="KW-0413">Isomerase</keyword>
<evidence type="ECO:0000256" key="3">
    <source>
        <dbReference type="ARBA" id="ARBA00022741"/>
    </source>
</evidence>
<evidence type="ECO:0000256" key="11">
    <source>
        <dbReference type="SAM" id="Coils"/>
    </source>
</evidence>
<dbReference type="SMART" id="SM00487">
    <property type="entry name" value="DEXDc"/>
    <property type="match status" value="1"/>
</dbReference>
<protein>
    <recommendedName>
        <fullName evidence="10">DNA 3'-5' helicase</fullName>
        <ecNumber evidence="10">5.6.2.4</ecNumber>
    </recommendedName>
</protein>
<evidence type="ECO:0000256" key="7">
    <source>
        <dbReference type="ARBA" id="ARBA00023125"/>
    </source>
</evidence>
<dbReference type="Pfam" id="PF00271">
    <property type="entry name" value="Helicase_C"/>
    <property type="match status" value="1"/>
</dbReference>
<dbReference type="PANTHER" id="PTHR13710">
    <property type="entry name" value="DNA HELICASE RECQ FAMILY MEMBER"/>
    <property type="match status" value="1"/>
</dbReference>
<dbReference type="GO" id="GO:0009378">
    <property type="term" value="F:four-way junction helicase activity"/>
    <property type="evidence" value="ECO:0007669"/>
    <property type="project" value="TreeGrafter"/>
</dbReference>
<dbReference type="Pfam" id="PF00270">
    <property type="entry name" value="DEAD"/>
    <property type="match status" value="1"/>
</dbReference>
<dbReference type="NCBIfam" id="TIGR00614">
    <property type="entry name" value="recQ_fam"/>
    <property type="match status" value="1"/>
</dbReference>
<dbReference type="InterPro" id="IPR036388">
    <property type="entry name" value="WH-like_DNA-bd_sf"/>
</dbReference>
<dbReference type="AlphaFoldDB" id="A0A9P6X645"/>
<feature type="domain" description="Helicase ATP-binding" evidence="12">
    <location>
        <begin position="90"/>
        <end position="272"/>
    </location>
</feature>
<dbReference type="InterPro" id="IPR032284">
    <property type="entry name" value="RecQ_Zn-bd"/>
</dbReference>
<dbReference type="Gene3D" id="3.40.50.300">
    <property type="entry name" value="P-loop containing nucleotide triphosphate hydrolases"/>
    <property type="match status" value="2"/>
</dbReference>
<evidence type="ECO:0000256" key="9">
    <source>
        <dbReference type="ARBA" id="ARBA00034617"/>
    </source>
</evidence>
<dbReference type="GO" id="GO:0005694">
    <property type="term" value="C:chromosome"/>
    <property type="evidence" value="ECO:0007669"/>
    <property type="project" value="TreeGrafter"/>
</dbReference>
<sequence>MDSQLERVDKEIEVIERSIRELKKKRNEFIELRNQLLDKIAQKSVSSAEQVQKASRYDSTGFPWSERLSQLAEHHFNIQSFRPLQLPILNAVLEEHHDLFVVLPTGAGKSLCYQLPAIVDDKDGFTLVISPLVSLIKDQVFHLCEAHIPAEYLLGSSTREHVSSVQQSMIPQKNQPRPNPFRLLYVTPEKIAKSKRFMAALNKAYDGGLLRRIVVDEAHCCSQQGHDFRPDYKQLNILRTVFPKTRITALTATCPWSVMKDVMRILNMKQPQVPDGTLVFSAPLYRPNLVYSVIQKPSSADGTIQHITQWIQEKYPNESGIIYCLSKKDTETVAKMIYKESKGTIRCGTYHADMNDAKVMVATIAFGMGINHLQTRFVIHHCISKSIEGYYQESGRAGRDGKRAECVIYYSPLEVMRLNPFVVGEVNGQDALYQMVNYAQDYTTCRKLLFERYFALDANEQLVNEISLDEICGVCDNCHRSREDVVMKDIGIEAKALIMLCDILKELNERITMTKLVQMVQGRGLGLAKSRVMNHPEIEIPIRTLTEYDIERLINFLISKGYLTEDIVFTPYTTITYLVKGPLGHQIITNPTLNFSFLKSNRIMNKKPRKKLRINDKHPYFEEPCSPISSIFSTSWIAEKSTSELGDLLKSAYKSLREKERDLELVAEIGQSLLEYNQNLKKDYDHLLQDTSSQRQEIHLLSSKKTYDTIIESLERKNEEIQSMLEESKEAFEQSELNHERNQRKLETEIEILQYSLEVASQKVHELEENCLIRQKRADRKHEIKLKEQRKQDLILLEEVWIKMEALDKENKLLQKSKRTVQEKLAVTLKDLNNLRTEFERLKMRQQDYKILQEAFEKQTDHVRELKDRLEEHRDVLSTFHDQQLTVSYASSHSLMYELDFSIKTHSTESYSHLPLSERHLASFHSADDAFNPVLPDVRVRLHKEHIEDLFPKNTNHREFNLYPSYSPPTQPQKSSSKPTSFLGQLFSHLRRLSLSFTRYCRFILILVTAVLINLWKGPDLLLEKKSHVL</sequence>
<gene>
    <name evidence="14" type="ORF">G6F64_007859</name>
</gene>
<dbReference type="InterPro" id="IPR014001">
    <property type="entry name" value="Helicase_ATP-bd"/>
</dbReference>
<evidence type="ECO:0000256" key="2">
    <source>
        <dbReference type="ARBA" id="ARBA00022723"/>
    </source>
</evidence>
<dbReference type="GO" id="GO:0000724">
    <property type="term" value="P:double-strand break repair via homologous recombination"/>
    <property type="evidence" value="ECO:0007669"/>
    <property type="project" value="TreeGrafter"/>
</dbReference>
<evidence type="ECO:0000256" key="4">
    <source>
        <dbReference type="ARBA" id="ARBA00022801"/>
    </source>
</evidence>
<name>A0A9P6X645_RHIOR</name>
<dbReference type="InterPro" id="IPR011545">
    <property type="entry name" value="DEAD/DEAH_box_helicase_dom"/>
</dbReference>
<evidence type="ECO:0000256" key="8">
    <source>
        <dbReference type="ARBA" id="ARBA00023235"/>
    </source>
</evidence>
<keyword evidence="2" id="KW-0479">Metal-binding</keyword>
<dbReference type="InterPro" id="IPR001650">
    <property type="entry name" value="Helicase_C-like"/>
</dbReference>
<keyword evidence="7" id="KW-0238">DNA-binding</keyword>
<dbReference type="EMBL" id="JAANQT010001208">
    <property type="protein sequence ID" value="KAG1306097.1"/>
    <property type="molecule type" value="Genomic_DNA"/>
</dbReference>
<keyword evidence="3" id="KW-0547">Nucleotide-binding</keyword>
<evidence type="ECO:0000256" key="6">
    <source>
        <dbReference type="ARBA" id="ARBA00022840"/>
    </source>
</evidence>
<proteinExistence type="inferred from homology"/>
<dbReference type="GO" id="GO:0046872">
    <property type="term" value="F:metal ion binding"/>
    <property type="evidence" value="ECO:0007669"/>
    <property type="project" value="UniProtKB-KW"/>
</dbReference>
<dbReference type="SUPFAM" id="SSF52540">
    <property type="entry name" value="P-loop containing nucleoside triphosphate hydrolases"/>
    <property type="match status" value="1"/>
</dbReference>
<evidence type="ECO:0000256" key="10">
    <source>
        <dbReference type="ARBA" id="ARBA00034808"/>
    </source>
</evidence>
<dbReference type="PANTHER" id="PTHR13710:SF105">
    <property type="entry name" value="ATP-DEPENDENT DNA HELICASE Q1"/>
    <property type="match status" value="1"/>
</dbReference>
<accession>A0A9P6X645</accession>
<dbReference type="PROSITE" id="PS51192">
    <property type="entry name" value="HELICASE_ATP_BIND_1"/>
    <property type="match status" value="1"/>
</dbReference>
<reference evidence="14" key="1">
    <citation type="journal article" date="2020" name="Microb. Genom.">
        <title>Genetic diversity of clinical and environmental Mucorales isolates obtained from an investigation of mucormycosis cases among solid organ transplant recipients.</title>
        <authorList>
            <person name="Nguyen M.H."/>
            <person name="Kaul D."/>
            <person name="Muto C."/>
            <person name="Cheng S.J."/>
            <person name="Richter R.A."/>
            <person name="Bruno V.M."/>
            <person name="Liu G."/>
            <person name="Beyhan S."/>
            <person name="Sundermann A.J."/>
            <person name="Mounaud S."/>
            <person name="Pasculle A.W."/>
            <person name="Nierman W.C."/>
            <person name="Driscoll E."/>
            <person name="Cumbie R."/>
            <person name="Clancy C.J."/>
            <person name="Dupont C.L."/>
        </authorList>
    </citation>
    <scope>NUCLEOTIDE SEQUENCE</scope>
    <source>
        <strain evidence="14">GL11</strain>
    </source>
</reference>
<dbReference type="PROSITE" id="PS51194">
    <property type="entry name" value="HELICASE_CTER"/>
    <property type="match status" value="1"/>
</dbReference>
<comment type="caution">
    <text evidence="14">The sequence shown here is derived from an EMBL/GenBank/DDBJ whole genome shotgun (WGS) entry which is preliminary data.</text>
</comment>
<comment type="similarity">
    <text evidence="1">Belongs to the helicase family. RecQ subfamily.</text>
</comment>
<feature type="coiled-coil region" evidence="11">
    <location>
        <begin position="804"/>
        <end position="883"/>
    </location>
</feature>
<evidence type="ECO:0000256" key="1">
    <source>
        <dbReference type="ARBA" id="ARBA00005446"/>
    </source>
</evidence>
<dbReference type="Pfam" id="PF16124">
    <property type="entry name" value="RecQ_Zn_bind"/>
    <property type="match status" value="1"/>
</dbReference>
<evidence type="ECO:0000256" key="5">
    <source>
        <dbReference type="ARBA" id="ARBA00022806"/>
    </source>
</evidence>
<keyword evidence="6" id="KW-0067">ATP-binding</keyword>
<dbReference type="GO" id="GO:0005737">
    <property type="term" value="C:cytoplasm"/>
    <property type="evidence" value="ECO:0007669"/>
    <property type="project" value="TreeGrafter"/>
</dbReference>
<keyword evidence="5" id="KW-0347">Helicase</keyword>
<dbReference type="SMART" id="SM00490">
    <property type="entry name" value="HELICc"/>
    <property type="match status" value="1"/>
</dbReference>
<feature type="coiled-coil region" evidence="11">
    <location>
        <begin position="707"/>
        <end position="770"/>
    </location>
</feature>
<evidence type="ECO:0000313" key="14">
    <source>
        <dbReference type="EMBL" id="KAG1306097.1"/>
    </source>
</evidence>
<dbReference type="Proteomes" id="UP000716291">
    <property type="component" value="Unassembled WGS sequence"/>
</dbReference>
<dbReference type="GO" id="GO:0043138">
    <property type="term" value="F:3'-5' DNA helicase activity"/>
    <property type="evidence" value="ECO:0007669"/>
    <property type="project" value="UniProtKB-EC"/>
</dbReference>
<keyword evidence="15" id="KW-1185">Reference proteome</keyword>
<dbReference type="OrthoDB" id="10261556at2759"/>
<dbReference type="InterPro" id="IPR027417">
    <property type="entry name" value="P-loop_NTPase"/>
</dbReference>
<feature type="domain" description="Helicase C-terminal" evidence="13">
    <location>
        <begin position="303"/>
        <end position="443"/>
    </location>
</feature>
<feature type="coiled-coil region" evidence="11">
    <location>
        <begin position="5"/>
        <end position="39"/>
    </location>
</feature>
<evidence type="ECO:0000259" key="12">
    <source>
        <dbReference type="PROSITE" id="PS51192"/>
    </source>
</evidence>
<dbReference type="GO" id="GO:0005524">
    <property type="term" value="F:ATP binding"/>
    <property type="evidence" value="ECO:0007669"/>
    <property type="project" value="UniProtKB-KW"/>
</dbReference>
<dbReference type="InterPro" id="IPR004589">
    <property type="entry name" value="DNA_helicase_ATP-dep_RecQ"/>
</dbReference>
<dbReference type="GO" id="GO:0016787">
    <property type="term" value="F:hydrolase activity"/>
    <property type="evidence" value="ECO:0007669"/>
    <property type="project" value="UniProtKB-KW"/>
</dbReference>
<keyword evidence="11" id="KW-0175">Coiled coil</keyword>
<organism evidence="14 15">
    <name type="scientific">Rhizopus oryzae</name>
    <name type="common">Mucormycosis agent</name>
    <name type="synonym">Rhizopus arrhizus var. delemar</name>
    <dbReference type="NCBI Taxonomy" id="64495"/>
    <lineage>
        <taxon>Eukaryota</taxon>
        <taxon>Fungi</taxon>
        <taxon>Fungi incertae sedis</taxon>
        <taxon>Mucoromycota</taxon>
        <taxon>Mucoromycotina</taxon>
        <taxon>Mucoromycetes</taxon>
        <taxon>Mucorales</taxon>
        <taxon>Mucorineae</taxon>
        <taxon>Rhizopodaceae</taxon>
        <taxon>Rhizopus</taxon>
    </lineage>
</organism>
<dbReference type="EC" id="5.6.2.4" evidence="10"/>
<keyword evidence="4" id="KW-0378">Hydrolase</keyword>
<dbReference type="Gene3D" id="1.10.10.10">
    <property type="entry name" value="Winged helix-like DNA-binding domain superfamily/Winged helix DNA-binding domain"/>
    <property type="match status" value="1"/>
</dbReference>
<evidence type="ECO:0000259" key="13">
    <source>
        <dbReference type="PROSITE" id="PS51194"/>
    </source>
</evidence>
<comment type="catalytic activity">
    <reaction evidence="9">
        <text>Couples ATP hydrolysis with the unwinding of duplex DNA by translocating in the 3'-5' direction.</text>
        <dbReference type="EC" id="5.6.2.4"/>
    </reaction>
</comment>